<comment type="caution">
    <text evidence="3">The sequence shown here is derived from an EMBL/GenBank/DDBJ whole genome shotgun (WGS) entry which is preliminary data.</text>
</comment>
<name>A0A2S7U4P1_9BACT</name>
<dbReference type="OrthoDB" id="190951at2"/>
<dbReference type="SUPFAM" id="SSF48452">
    <property type="entry name" value="TPR-like"/>
    <property type="match status" value="1"/>
</dbReference>
<keyword evidence="1" id="KW-0802">TPR repeat</keyword>
<keyword evidence="2" id="KW-0732">Signal</keyword>
<dbReference type="AlphaFoldDB" id="A0A2S7U4P1"/>
<evidence type="ECO:0000256" key="1">
    <source>
        <dbReference type="PROSITE-ProRule" id="PRU00339"/>
    </source>
</evidence>
<dbReference type="PROSITE" id="PS50005">
    <property type="entry name" value="TPR"/>
    <property type="match status" value="1"/>
</dbReference>
<proteinExistence type="predicted"/>
<dbReference type="EMBL" id="MQWA01000001">
    <property type="protein sequence ID" value="PQJ29978.1"/>
    <property type="molecule type" value="Genomic_DNA"/>
</dbReference>
<sequence length="273" mass="30799">MKKLALIVAVALTAPQLIAQESTPTETPAPAKNGPTERYKNAINAFSNLPKETRIAFVKQKNEAGILFQNKRIFESLEATRELIDIFPDDPQVINLRGACYVELRDFPKAMEQFVLSKDITGPSLNVLFNMGEVAFVSRDWNKSIEIFKQALEIAPENALQMKRLVEFKILLSHIGLSNDGKLGADVRKSHAETVKAMSALYDYRDDSPFYYYANSALNYSLDNKEKGLQFLNKGRRVYSGSAQTLASWEDTMTEFGYIKSYYGDEQKPAVEE</sequence>
<dbReference type="Proteomes" id="UP000239907">
    <property type="component" value="Unassembled WGS sequence"/>
</dbReference>
<dbReference type="Gene3D" id="1.25.40.10">
    <property type="entry name" value="Tetratricopeptide repeat domain"/>
    <property type="match status" value="1"/>
</dbReference>
<protein>
    <submittedName>
        <fullName evidence="3">Uncharacterized protein</fullName>
    </submittedName>
</protein>
<organism evidence="3 4">
    <name type="scientific">Rubritalea profundi</name>
    <dbReference type="NCBI Taxonomy" id="1658618"/>
    <lineage>
        <taxon>Bacteria</taxon>
        <taxon>Pseudomonadati</taxon>
        <taxon>Verrucomicrobiota</taxon>
        <taxon>Verrucomicrobiia</taxon>
        <taxon>Verrucomicrobiales</taxon>
        <taxon>Rubritaleaceae</taxon>
        <taxon>Rubritalea</taxon>
    </lineage>
</organism>
<accession>A0A2S7U4P1</accession>
<reference evidence="3 4" key="1">
    <citation type="submission" date="2016-12" db="EMBL/GenBank/DDBJ databases">
        <title>Study of bacterial adaptation to deep sea.</title>
        <authorList>
            <person name="Song J."/>
            <person name="Yoshizawa S."/>
            <person name="Kogure K."/>
        </authorList>
    </citation>
    <scope>NUCLEOTIDE SEQUENCE [LARGE SCALE GENOMIC DNA]</scope>
    <source>
        <strain evidence="3 4">SAORIC-165</strain>
    </source>
</reference>
<evidence type="ECO:0000313" key="3">
    <source>
        <dbReference type="EMBL" id="PQJ29978.1"/>
    </source>
</evidence>
<dbReference type="RefSeq" id="WP_105044491.1">
    <property type="nucleotide sequence ID" value="NZ_MQWA01000001.1"/>
</dbReference>
<dbReference type="SMART" id="SM00028">
    <property type="entry name" value="TPR"/>
    <property type="match status" value="3"/>
</dbReference>
<evidence type="ECO:0000256" key="2">
    <source>
        <dbReference type="SAM" id="SignalP"/>
    </source>
</evidence>
<feature type="signal peptide" evidence="2">
    <location>
        <begin position="1"/>
        <end position="19"/>
    </location>
</feature>
<gene>
    <name evidence="3" type="ORF">BSZ32_16800</name>
</gene>
<keyword evidence="4" id="KW-1185">Reference proteome</keyword>
<evidence type="ECO:0000313" key="4">
    <source>
        <dbReference type="Proteomes" id="UP000239907"/>
    </source>
</evidence>
<dbReference type="InterPro" id="IPR019734">
    <property type="entry name" value="TPR_rpt"/>
</dbReference>
<feature type="repeat" description="TPR" evidence="1">
    <location>
        <begin position="125"/>
        <end position="158"/>
    </location>
</feature>
<dbReference type="InterPro" id="IPR011990">
    <property type="entry name" value="TPR-like_helical_dom_sf"/>
</dbReference>
<feature type="chain" id="PRO_5015450282" evidence="2">
    <location>
        <begin position="20"/>
        <end position="273"/>
    </location>
</feature>